<evidence type="ECO:0000256" key="1">
    <source>
        <dbReference type="SAM" id="Phobius"/>
    </source>
</evidence>
<feature type="transmembrane region" description="Helical" evidence="1">
    <location>
        <begin position="31"/>
        <end position="48"/>
    </location>
</feature>
<accession>A0A1I6P9F5</accession>
<feature type="transmembrane region" description="Helical" evidence="1">
    <location>
        <begin position="85"/>
        <end position="108"/>
    </location>
</feature>
<evidence type="ECO:0000313" key="2">
    <source>
        <dbReference type="EMBL" id="SFS36775.1"/>
    </source>
</evidence>
<name>A0A1I6P9F5_9CAUL</name>
<evidence type="ECO:0000313" key="3">
    <source>
        <dbReference type="Proteomes" id="UP000198788"/>
    </source>
</evidence>
<dbReference type="EMBL" id="FOZV01000001">
    <property type="protein sequence ID" value="SFS36775.1"/>
    <property type="molecule type" value="Genomic_DNA"/>
</dbReference>
<keyword evidence="3" id="KW-1185">Reference proteome</keyword>
<dbReference type="RefSeq" id="WP_143105752.1">
    <property type="nucleotide sequence ID" value="NZ_FOZV01000001.1"/>
</dbReference>
<dbReference type="OrthoDB" id="9959248at2"/>
<keyword evidence="1" id="KW-0472">Membrane</keyword>
<feature type="transmembrane region" description="Helical" evidence="1">
    <location>
        <begin position="55"/>
        <end position="79"/>
    </location>
</feature>
<dbReference type="STRING" id="871741.SAMN05192570_0950"/>
<protein>
    <submittedName>
        <fullName evidence="2">Uncharacterized protein</fullName>
    </submittedName>
</protein>
<gene>
    <name evidence="2" type="ORF">SAMN05192570_0950</name>
</gene>
<dbReference type="AlphaFoldDB" id="A0A1I6P9F5"/>
<dbReference type="Proteomes" id="UP000198788">
    <property type="component" value="Unassembled WGS sequence"/>
</dbReference>
<sequence>MNRTVAMWFAFAGLSGWWSLAAAGAGEGGFLSGLLTILALGCALNVGVRDRVMAGLLWAFSGPGLRIVLIVIGTAFLWQLVGVELALLMAGDVLAYVEVVAAVSLIAARTRLGPIRAALAVRVRLVAARVRAWPAVLARSARAVRPVRPTPPPPEDGDGAFEGWALA</sequence>
<organism evidence="2 3">
    <name type="scientific">Brevundimonas viscosa</name>
    <dbReference type="NCBI Taxonomy" id="871741"/>
    <lineage>
        <taxon>Bacteria</taxon>
        <taxon>Pseudomonadati</taxon>
        <taxon>Pseudomonadota</taxon>
        <taxon>Alphaproteobacteria</taxon>
        <taxon>Caulobacterales</taxon>
        <taxon>Caulobacteraceae</taxon>
        <taxon>Brevundimonas</taxon>
    </lineage>
</organism>
<reference evidence="3" key="1">
    <citation type="submission" date="2016-10" db="EMBL/GenBank/DDBJ databases">
        <authorList>
            <person name="Varghese N."/>
            <person name="Submissions S."/>
        </authorList>
    </citation>
    <scope>NUCLEOTIDE SEQUENCE [LARGE SCALE GENOMIC DNA]</scope>
    <source>
        <strain evidence="3">CGMCC 1.10683</strain>
    </source>
</reference>
<proteinExistence type="predicted"/>
<keyword evidence="1" id="KW-1133">Transmembrane helix</keyword>
<keyword evidence="1" id="KW-0812">Transmembrane</keyword>